<sequence>MVYNNPEYESNNFKLLSKYSYEEMIYHINQCEKSDLIEVGISPEEYTTISDLTPKGHKYISDIRSDNVWSKTKSIANKIGAKSLDAMVQISSNVISEIIKHEFGYL</sequence>
<reference evidence="1" key="1">
    <citation type="submission" date="2023-04" db="EMBL/GenBank/DDBJ databases">
        <title>The human skin virome in hidradenitis suppurativa patients.</title>
        <authorList>
            <person name="Jansen D."/>
        </authorList>
    </citation>
    <scope>NUCLEOTIDE SEQUENCE</scope>
    <source>
        <strain evidence="1">VC4_HSPhageA</strain>
    </source>
</reference>
<protein>
    <submittedName>
        <fullName evidence="1">YjcQ protein</fullName>
    </submittedName>
</protein>
<organism evidence="1">
    <name type="scientific">Firmicutes phage HS16</name>
    <dbReference type="NCBI Taxonomy" id="3056394"/>
    <lineage>
        <taxon>Viruses</taxon>
    </lineage>
</organism>
<dbReference type="EMBL" id="OQ890324">
    <property type="protein sequence ID" value="WLJ26279.1"/>
    <property type="molecule type" value="Genomic_DNA"/>
</dbReference>
<dbReference type="InterPro" id="IPR019650">
    <property type="entry name" value="DUF2513"/>
</dbReference>
<name>A0AA49X479_9VIRU</name>
<proteinExistence type="predicted"/>
<accession>A0AA49X479</accession>
<dbReference type="Pfam" id="PF10711">
    <property type="entry name" value="DUF2513"/>
    <property type="match status" value="1"/>
</dbReference>
<evidence type="ECO:0000313" key="1">
    <source>
        <dbReference type="EMBL" id="WLJ26279.1"/>
    </source>
</evidence>